<dbReference type="InterPro" id="IPR003607">
    <property type="entry name" value="HD/PDEase_dom"/>
</dbReference>
<dbReference type="CDD" id="cd05399">
    <property type="entry name" value="NT_Rel-Spo_like"/>
    <property type="match status" value="1"/>
</dbReference>
<feature type="region of interest" description="Disordered" evidence="6">
    <location>
        <begin position="870"/>
        <end position="925"/>
    </location>
</feature>
<dbReference type="Gene3D" id="3.30.460.10">
    <property type="entry name" value="Beta Polymerase, domain 2"/>
    <property type="match status" value="1"/>
</dbReference>
<dbReference type="AlphaFoldDB" id="A0A7S4AKB9"/>
<feature type="domain" description="TGS" evidence="8">
    <location>
        <begin position="667"/>
        <end position="728"/>
    </location>
</feature>
<dbReference type="InterPro" id="IPR004095">
    <property type="entry name" value="TGS"/>
</dbReference>
<dbReference type="SUPFAM" id="SSF81301">
    <property type="entry name" value="Nucleotidyltransferase"/>
    <property type="match status" value="1"/>
</dbReference>
<accession>A0A7S4AKB9</accession>
<dbReference type="PROSITE" id="PS51831">
    <property type="entry name" value="HD"/>
    <property type="match status" value="1"/>
</dbReference>
<dbReference type="PROSITE" id="PS51880">
    <property type="entry name" value="TGS"/>
    <property type="match status" value="1"/>
</dbReference>
<dbReference type="InterPro" id="IPR007685">
    <property type="entry name" value="RelA_SpoT"/>
</dbReference>
<sequence length="1132" mass="128762">MGGNFRTTTSVTEVSDLARNDRNCCREETKMRWSKRPRSDTERRLLPPCVVFLFLLSCTSERFSASGYSYGVNYLGVGKNPGAQRTRSRSTVTATVAATVATRTAATRLYDSQQSQPYDAYDDGNGFPSMMDELSKASGAESFGQRNGTSSSTSLNVISNGPGFVPTNGISEKINGYEYRDNYLQSLELDQSMKEQRERDEETERLSQQTAPEVNNWTSIMKWGLFFQKEKKVETVDEVYKDLRDMSPYDCEQVDIYWNRLLPIVSYLGTERCAKIYDALRVGYRAHRGQARKSGEPFIIHPVEVAYLLAGLKMDEDTVMAGLLHDTVEDTDLTFELVEGMFGKTVRGIVEGETKVSKLPKLAIADPDYADEQAENLRQMFVAMTDDYRIIIVKLADRLHNMRTLQHMKPEKQIKISRETLDIFAPLAHRMGIWQFKSELEDTAFMYLYPHEYKRLSRKLDQRQSKYEDTLEKSQKILKDRLNSDPILRQQAAGVKVSGRMKEIYSLWHKMETKGERNLDHIVDVVALRVIITPNLNPDEDEIDSDRGVWLCYHVLGLVQHLDGFQPFPTRVKDYISFPKPNGYQSLHTALILNGQKIEVQIRTNMMHQVAEYGMASHWAYTDGKRRHDGNDDIYNTPWLSSIKEWQDEKLNARDFVDSVRNELLGKRVFVFLRNGQILNLARGSTAIDAAFQIHTEVGINMHGVEINGKPVSIYYELQNGDVVSILTGEGKPSMEWIRYAKSRSARSKLRSYFREEQKESLSEAGEILLMDYLWMHGPLIEKSSYIEEEFSIPTTVEEVAALLPGNTHFDDIDDLLTKLGKHHDRAFLHSFVSKLFKVPQKLLINSEKNRPSLIPTSVLDAVHERQKKAQDAAAAVASTHSSATFKPTTDTENENETPTSAWPKPKLANKYGTAFESTPTTNDDDESIEYADPEHLCTECLPVYGDDIIGTVPVDETNEVTPIVHRVCCSIAQRAINQEVAENQRSADDASSKELSSKQRVDSVSLRQGAYGRFQDNDIIEKPVTLRWSTDAGAADEHEHFYPCEIVVHCQDRKLLLADCSETVSELSEIIKTGSLTTKEHATLQFLVKIRCLDDLQQVMNSLRKIPSVMAVERRVSKRRNWIFISHVHGF</sequence>
<dbReference type="PANTHER" id="PTHR43061">
    <property type="entry name" value="GTP DIPHOSPHOKINASE RSH1, CHLOROPLASTIC-RELATED"/>
    <property type="match status" value="1"/>
</dbReference>
<evidence type="ECO:0000256" key="2">
    <source>
        <dbReference type="ARBA" id="ARBA00013251"/>
    </source>
</evidence>
<dbReference type="InterPro" id="IPR006674">
    <property type="entry name" value="HD_domain"/>
</dbReference>
<dbReference type="InterPro" id="IPR012675">
    <property type="entry name" value="Beta-grasp_dom_sf"/>
</dbReference>
<evidence type="ECO:0000259" key="7">
    <source>
        <dbReference type="PROSITE" id="PS51831"/>
    </source>
</evidence>
<dbReference type="SMART" id="SM00471">
    <property type="entry name" value="HDc"/>
    <property type="match status" value="1"/>
</dbReference>
<dbReference type="SUPFAM" id="SSF81271">
    <property type="entry name" value="TGS-like"/>
    <property type="match status" value="1"/>
</dbReference>
<dbReference type="InterPro" id="IPR004811">
    <property type="entry name" value="RelA/Spo_fam"/>
</dbReference>
<dbReference type="GO" id="GO:0015969">
    <property type="term" value="P:guanosine tetraphosphate metabolic process"/>
    <property type="evidence" value="ECO:0007669"/>
    <property type="project" value="InterPro"/>
</dbReference>
<evidence type="ECO:0000313" key="9">
    <source>
        <dbReference type="EMBL" id="CAE0718455.1"/>
    </source>
</evidence>
<dbReference type="PANTHER" id="PTHR43061:SF1">
    <property type="entry name" value="GTP DIPHOSPHOKINASE RSH1, CHLOROPLASTIC-RELATED"/>
    <property type="match status" value="1"/>
</dbReference>
<feature type="compositionally biased region" description="Low complexity" evidence="6">
    <location>
        <begin position="872"/>
        <end position="891"/>
    </location>
</feature>
<evidence type="ECO:0000256" key="6">
    <source>
        <dbReference type="SAM" id="MobiDB-lite"/>
    </source>
</evidence>
<dbReference type="SUPFAM" id="SSF109604">
    <property type="entry name" value="HD-domain/PDEase-like"/>
    <property type="match status" value="1"/>
</dbReference>
<dbReference type="NCBIfam" id="TIGR00691">
    <property type="entry name" value="spoT_relA"/>
    <property type="match status" value="1"/>
</dbReference>
<dbReference type="Pfam" id="PF13328">
    <property type="entry name" value="HD_4"/>
    <property type="match status" value="1"/>
</dbReference>
<reference evidence="9" key="1">
    <citation type="submission" date="2021-01" db="EMBL/GenBank/DDBJ databases">
        <authorList>
            <person name="Corre E."/>
            <person name="Pelletier E."/>
            <person name="Niang G."/>
            <person name="Scheremetjew M."/>
            <person name="Finn R."/>
            <person name="Kale V."/>
            <person name="Holt S."/>
            <person name="Cochrane G."/>
            <person name="Meng A."/>
            <person name="Brown T."/>
            <person name="Cohen L."/>
        </authorList>
    </citation>
    <scope>NUCLEOTIDE SEQUENCE</scope>
    <source>
        <strain evidence="9">10249 10 AB</strain>
    </source>
</reference>
<dbReference type="Gene3D" id="3.30.70.260">
    <property type="match status" value="1"/>
</dbReference>
<organism evidence="9">
    <name type="scientific">Pseudo-nitzschia australis</name>
    <dbReference type="NCBI Taxonomy" id="44445"/>
    <lineage>
        <taxon>Eukaryota</taxon>
        <taxon>Sar</taxon>
        <taxon>Stramenopiles</taxon>
        <taxon>Ochrophyta</taxon>
        <taxon>Bacillariophyta</taxon>
        <taxon>Bacillariophyceae</taxon>
        <taxon>Bacillariophycidae</taxon>
        <taxon>Bacillariales</taxon>
        <taxon>Bacillariaceae</taxon>
        <taxon>Pseudo-nitzschia</taxon>
    </lineage>
</organism>
<gene>
    <name evidence="9" type="ORF">PAUS00366_LOCUS11209</name>
</gene>
<evidence type="ECO:0000256" key="4">
    <source>
        <dbReference type="ARBA" id="ARBA00075768"/>
    </source>
</evidence>
<dbReference type="CDD" id="cd00077">
    <property type="entry name" value="HDc"/>
    <property type="match status" value="1"/>
</dbReference>
<evidence type="ECO:0000259" key="8">
    <source>
        <dbReference type="PROSITE" id="PS51880"/>
    </source>
</evidence>
<evidence type="ECO:0000256" key="3">
    <source>
        <dbReference type="ARBA" id="ARBA00070102"/>
    </source>
</evidence>
<proteinExistence type="inferred from homology"/>
<evidence type="ECO:0000256" key="5">
    <source>
        <dbReference type="ARBA" id="ARBA00082153"/>
    </source>
</evidence>
<feature type="domain" description="HD" evidence="7">
    <location>
        <begin position="298"/>
        <end position="402"/>
    </location>
</feature>
<dbReference type="FunFam" id="3.10.20.30:FF:000002">
    <property type="entry name" value="GTP pyrophosphokinase (RelA/SpoT)"/>
    <property type="match status" value="1"/>
</dbReference>
<dbReference type="EMBL" id="HBIX01015415">
    <property type="protein sequence ID" value="CAE0718455.1"/>
    <property type="molecule type" value="Transcribed_RNA"/>
</dbReference>
<feature type="region of interest" description="Disordered" evidence="6">
    <location>
        <begin position="982"/>
        <end position="1002"/>
    </location>
</feature>
<evidence type="ECO:0000256" key="1">
    <source>
        <dbReference type="ARBA" id="ARBA00007476"/>
    </source>
</evidence>
<dbReference type="FunFam" id="1.10.3210.10:FF:000001">
    <property type="entry name" value="GTP pyrophosphokinase RelA"/>
    <property type="match status" value="1"/>
</dbReference>
<comment type="similarity">
    <text evidence="1">Belongs to the RelA/SpoT family.</text>
</comment>
<dbReference type="Gene3D" id="3.10.20.30">
    <property type="match status" value="1"/>
</dbReference>
<feature type="compositionally biased region" description="Basic and acidic residues" evidence="6">
    <location>
        <begin position="986"/>
        <end position="1002"/>
    </location>
</feature>
<name>A0A7S4AKB9_9STRA</name>
<protein>
    <recommendedName>
        <fullName evidence="3">Putative GTP diphosphokinase RSH1, chloroplastic</fullName>
        <ecNumber evidence="2">2.7.6.5</ecNumber>
    </recommendedName>
    <alternativeName>
        <fullName evidence="4">RelA/SpoT homolog 1</fullName>
    </alternativeName>
    <alternativeName>
        <fullName evidence="5">ppGpp synthetase RSH1</fullName>
    </alternativeName>
</protein>
<dbReference type="Pfam" id="PF02824">
    <property type="entry name" value="TGS"/>
    <property type="match status" value="1"/>
</dbReference>
<dbReference type="Gene3D" id="1.10.3210.10">
    <property type="entry name" value="Hypothetical protein af1432"/>
    <property type="match status" value="1"/>
</dbReference>
<dbReference type="EC" id="2.7.6.5" evidence="2"/>
<dbReference type="Pfam" id="PF13291">
    <property type="entry name" value="ACT_4"/>
    <property type="match status" value="1"/>
</dbReference>
<dbReference type="SMART" id="SM00954">
    <property type="entry name" value="RelA_SpoT"/>
    <property type="match status" value="1"/>
</dbReference>
<dbReference type="GO" id="GO:0008728">
    <property type="term" value="F:GTP diphosphokinase activity"/>
    <property type="evidence" value="ECO:0007669"/>
    <property type="project" value="UniProtKB-EC"/>
</dbReference>
<dbReference type="InterPro" id="IPR043519">
    <property type="entry name" value="NT_sf"/>
</dbReference>
<dbReference type="Pfam" id="PF04607">
    <property type="entry name" value="RelA_SpoT"/>
    <property type="match status" value="1"/>
</dbReference>
<dbReference type="InterPro" id="IPR002912">
    <property type="entry name" value="ACT_dom"/>
</dbReference>
<dbReference type="InterPro" id="IPR012676">
    <property type="entry name" value="TGS-like"/>
</dbReference>